<evidence type="ECO:0000313" key="3">
    <source>
        <dbReference type="Proteomes" id="UP000053309"/>
    </source>
</evidence>
<keyword evidence="3" id="KW-1185">Reference proteome</keyword>
<protein>
    <submittedName>
        <fullName evidence="2">Uncharacterized protein</fullName>
    </submittedName>
</protein>
<name>A0A087VAE2_BALRE</name>
<proteinExistence type="predicted"/>
<evidence type="ECO:0000256" key="1">
    <source>
        <dbReference type="SAM" id="MobiDB-lite"/>
    </source>
</evidence>
<feature type="non-terminal residue" evidence="2">
    <location>
        <position position="61"/>
    </location>
</feature>
<dbReference type="EMBL" id="KL485909">
    <property type="protein sequence ID" value="KFO09584.1"/>
    <property type="molecule type" value="Genomic_DNA"/>
</dbReference>
<sequence>EKSHLGLEDYPNQSSVDGIPEQNPCPPEHSICTINFTQKEACAQDPQQQCISSTEETSGII</sequence>
<gene>
    <name evidence="2" type="ORF">N312_04196</name>
</gene>
<feature type="region of interest" description="Disordered" evidence="1">
    <location>
        <begin position="1"/>
        <end position="24"/>
    </location>
</feature>
<evidence type="ECO:0000313" key="2">
    <source>
        <dbReference type="EMBL" id="KFO09584.1"/>
    </source>
</evidence>
<feature type="non-terminal residue" evidence="2">
    <location>
        <position position="1"/>
    </location>
</feature>
<organism evidence="2 3">
    <name type="scientific">Balearica regulorum gibbericeps</name>
    <name type="common">East African grey crowned-crane</name>
    <dbReference type="NCBI Taxonomy" id="100784"/>
    <lineage>
        <taxon>Eukaryota</taxon>
        <taxon>Metazoa</taxon>
        <taxon>Chordata</taxon>
        <taxon>Craniata</taxon>
        <taxon>Vertebrata</taxon>
        <taxon>Euteleostomi</taxon>
        <taxon>Archelosauria</taxon>
        <taxon>Archosauria</taxon>
        <taxon>Dinosauria</taxon>
        <taxon>Saurischia</taxon>
        <taxon>Theropoda</taxon>
        <taxon>Coelurosauria</taxon>
        <taxon>Aves</taxon>
        <taxon>Neognathae</taxon>
        <taxon>Neoaves</taxon>
        <taxon>Gruiformes</taxon>
        <taxon>Gruidae</taxon>
        <taxon>Balearica</taxon>
    </lineage>
</organism>
<reference evidence="2 3" key="1">
    <citation type="submission" date="2014-04" db="EMBL/GenBank/DDBJ databases">
        <title>Genome evolution of avian class.</title>
        <authorList>
            <person name="Zhang G."/>
            <person name="Li C."/>
        </authorList>
    </citation>
    <scope>NUCLEOTIDE SEQUENCE [LARGE SCALE GENOMIC DNA]</scope>
    <source>
        <strain evidence="2">BGI_N312</strain>
    </source>
</reference>
<accession>A0A087VAE2</accession>
<dbReference type="AlphaFoldDB" id="A0A087VAE2"/>
<dbReference type="Proteomes" id="UP000053309">
    <property type="component" value="Unassembled WGS sequence"/>
</dbReference>